<keyword evidence="1" id="KW-0472">Membrane</keyword>
<reference evidence="2 3" key="1">
    <citation type="submission" date="2018-10" db="EMBL/GenBank/DDBJ databases">
        <title>Butyricimonas faecalis sp. nov., isolated from human faeces and emended description of the genus Butyricimonas.</title>
        <authorList>
            <person name="Le Roy T."/>
            <person name="Van der Smissen P."/>
            <person name="Paquot A."/>
            <person name="Delzenne N."/>
            <person name="Muccioli G."/>
            <person name="Collet J.-F."/>
            <person name="Cani P.D."/>
        </authorList>
    </citation>
    <scope>NUCLEOTIDE SEQUENCE [LARGE SCALE GENOMIC DNA]</scope>
    <source>
        <strain evidence="2 3">H184</strain>
    </source>
</reference>
<dbReference type="KEGG" id="buy:D8S85_18760"/>
<organism evidence="2 3">
    <name type="scientific">Butyricimonas faecalis</name>
    <dbReference type="NCBI Taxonomy" id="2093856"/>
    <lineage>
        <taxon>Bacteria</taxon>
        <taxon>Pseudomonadati</taxon>
        <taxon>Bacteroidota</taxon>
        <taxon>Bacteroidia</taxon>
        <taxon>Bacteroidales</taxon>
        <taxon>Odoribacteraceae</taxon>
        <taxon>Butyricimonas</taxon>
    </lineage>
</organism>
<evidence type="ECO:0000313" key="2">
    <source>
        <dbReference type="EMBL" id="AZS31385.1"/>
    </source>
</evidence>
<protein>
    <submittedName>
        <fullName evidence="2">Uncharacterized protein</fullName>
    </submittedName>
</protein>
<dbReference type="EMBL" id="CP032819">
    <property type="protein sequence ID" value="AZS31385.1"/>
    <property type="molecule type" value="Genomic_DNA"/>
</dbReference>
<feature type="transmembrane region" description="Helical" evidence="1">
    <location>
        <begin position="44"/>
        <end position="65"/>
    </location>
</feature>
<keyword evidence="1" id="KW-1133">Transmembrane helix</keyword>
<evidence type="ECO:0000313" key="3">
    <source>
        <dbReference type="Proteomes" id="UP000270673"/>
    </source>
</evidence>
<gene>
    <name evidence="2" type="ORF">D8S85_18760</name>
</gene>
<dbReference type="Proteomes" id="UP000270673">
    <property type="component" value="Chromosome"/>
</dbReference>
<keyword evidence="3" id="KW-1185">Reference proteome</keyword>
<evidence type="ECO:0000256" key="1">
    <source>
        <dbReference type="SAM" id="Phobius"/>
    </source>
</evidence>
<proteinExistence type="predicted"/>
<keyword evidence="1" id="KW-0812">Transmembrane</keyword>
<sequence>MKIEEIIEKDKVREVREDFYNGIMKKMTRNKTDNAGLMIRKRHLGMSIAAGIALGILVGSIHHYMHKTDRQVAMQEWLGKYNINDTKLECIEDRLFN</sequence>
<dbReference type="AlphaFoldDB" id="A0A3Q9IRV0"/>
<name>A0A3Q9IRV0_9BACT</name>
<accession>A0A3Q9IRV0</accession>
<dbReference type="RefSeq" id="WP_106481971.1">
    <property type="nucleotide sequence ID" value="NZ_CP032819.1"/>
</dbReference>
<dbReference type="OrthoDB" id="1094915at2"/>